<protein>
    <submittedName>
        <fullName evidence="1">Uncharacterized protein</fullName>
    </submittedName>
</protein>
<dbReference type="Proteomes" id="UP000637423">
    <property type="component" value="Unassembled WGS sequence"/>
</dbReference>
<name>A0A916XRS3_9BURK</name>
<accession>A0A916XRS3</accession>
<evidence type="ECO:0000313" key="2">
    <source>
        <dbReference type="Proteomes" id="UP000637423"/>
    </source>
</evidence>
<evidence type="ECO:0000313" key="1">
    <source>
        <dbReference type="EMBL" id="GGD00124.1"/>
    </source>
</evidence>
<dbReference type="EMBL" id="BMED01000008">
    <property type="protein sequence ID" value="GGD00124.1"/>
    <property type="molecule type" value="Genomic_DNA"/>
</dbReference>
<organism evidence="1 2">
    <name type="scientific">Undibacterium terreum</name>
    <dbReference type="NCBI Taxonomy" id="1224302"/>
    <lineage>
        <taxon>Bacteria</taxon>
        <taxon>Pseudomonadati</taxon>
        <taxon>Pseudomonadota</taxon>
        <taxon>Betaproteobacteria</taxon>
        <taxon>Burkholderiales</taxon>
        <taxon>Oxalobacteraceae</taxon>
        <taxon>Undibacterium</taxon>
    </lineage>
</organism>
<dbReference type="RefSeq" id="WP_188569321.1">
    <property type="nucleotide sequence ID" value="NZ_BMED01000008.1"/>
</dbReference>
<reference evidence="1" key="1">
    <citation type="journal article" date="2014" name="Int. J. Syst. Evol. Microbiol.">
        <title>Complete genome sequence of Corynebacterium casei LMG S-19264T (=DSM 44701T), isolated from a smear-ripened cheese.</title>
        <authorList>
            <consortium name="US DOE Joint Genome Institute (JGI-PGF)"/>
            <person name="Walter F."/>
            <person name="Albersmeier A."/>
            <person name="Kalinowski J."/>
            <person name="Ruckert C."/>
        </authorList>
    </citation>
    <scope>NUCLEOTIDE SEQUENCE</scope>
    <source>
        <strain evidence="1">CGMCC 1.10998</strain>
    </source>
</reference>
<keyword evidence="2" id="KW-1185">Reference proteome</keyword>
<proteinExistence type="predicted"/>
<reference evidence="1" key="2">
    <citation type="submission" date="2020-09" db="EMBL/GenBank/DDBJ databases">
        <authorList>
            <person name="Sun Q."/>
            <person name="Zhou Y."/>
        </authorList>
    </citation>
    <scope>NUCLEOTIDE SEQUENCE</scope>
    <source>
        <strain evidence="1">CGMCC 1.10998</strain>
    </source>
</reference>
<dbReference type="AlphaFoldDB" id="A0A916XRS3"/>
<sequence>MLADLTGGTSATGGTGPLTVTTARGLATMGSGLASDQPCTYVVRQWASRALGLLLQAETGYGTVSASQVLSRVIPVETLIGNVLNVSAPPPVNFGSSSADIDVEITSISAMSAIGFPVRTNMSATSGVNDASIPMNFLDSTDFSLFTMSPDVLVSVPVLLQMGFPISKMGVKVGTAAAGKSLNICLSSNSLADGGPGIVIAAASGLSMASAGAVYANLTSRIVANGWYWFNAVSNGAPSLYGSNSVLPGPMGGVAASNRINRFASGGMPFASFGVTARAGVPASFGNATNNAPAIVPLFQ</sequence>
<comment type="caution">
    <text evidence="1">The sequence shown here is derived from an EMBL/GenBank/DDBJ whole genome shotgun (WGS) entry which is preliminary data.</text>
</comment>
<gene>
    <name evidence="1" type="ORF">GCM10011396_54540</name>
</gene>